<evidence type="ECO:0000256" key="2">
    <source>
        <dbReference type="ARBA" id="ARBA00022670"/>
    </source>
</evidence>
<dbReference type="Gene3D" id="3.90.1720.10">
    <property type="entry name" value="endopeptidase domain like (from Nostoc punctiforme)"/>
    <property type="match status" value="1"/>
</dbReference>
<keyword evidence="2" id="KW-0645">Protease</keyword>
<evidence type="ECO:0000256" key="4">
    <source>
        <dbReference type="ARBA" id="ARBA00022807"/>
    </source>
</evidence>
<feature type="transmembrane region" description="Helical" evidence="6">
    <location>
        <begin position="92"/>
        <end position="115"/>
    </location>
</feature>
<dbReference type="EMBL" id="FXAY01000002">
    <property type="protein sequence ID" value="SMG32029.1"/>
    <property type="molecule type" value="Genomic_DNA"/>
</dbReference>
<dbReference type="GO" id="GO:0008234">
    <property type="term" value="F:cysteine-type peptidase activity"/>
    <property type="evidence" value="ECO:0007669"/>
    <property type="project" value="UniProtKB-KW"/>
</dbReference>
<feature type="domain" description="NlpC/P60" evidence="7">
    <location>
        <begin position="199"/>
        <end position="311"/>
    </location>
</feature>
<evidence type="ECO:0000259" key="7">
    <source>
        <dbReference type="PROSITE" id="PS51935"/>
    </source>
</evidence>
<evidence type="ECO:0000313" key="9">
    <source>
        <dbReference type="Proteomes" id="UP000193244"/>
    </source>
</evidence>
<keyword evidence="9" id="KW-1185">Reference proteome</keyword>
<dbReference type="PANTHER" id="PTHR47053:SF1">
    <property type="entry name" value="MUREIN DD-ENDOPEPTIDASE MEPH-RELATED"/>
    <property type="match status" value="1"/>
</dbReference>
<gene>
    <name evidence="8" type="ORF">SAMN06296010_1878</name>
</gene>
<keyword evidence="6" id="KW-1133">Transmembrane helix</keyword>
<evidence type="ECO:0000256" key="5">
    <source>
        <dbReference type="SAM" id="MobiDB-lite"/>
    </source>
</evidence>
<evidence type="ECO:0000256" key="1">
    <source>
        <dbReference type="ARBA" id="ARBA00007074"/>
    </source>
</evidence>
<accession>A0A1X7JWD0</accession>
<evidence type="ECO:0000256" key="6">
    <source>
        <dbReference type="SAM" id="Phobius"/>
    </source>
</evidence>
<proteinExistence type="inferred from homology"/>
<dbReference type="GO" id="GO:0006508">
    <property type="term" value="P:proteolysis"/>
    <property type="evidence" value="ECO:0007669"/>
    <property type="project" value="UniProtKB-KW"/>
</dbReference>
<organism evidence="8 9">
    <name type="scientific">Agreia pratensis</name>
    <dbReference type="NCBI Taxonomy" id="150121"/>
    <lineage>
        <taxon>Bacteria</taxon>
        <taxon>Bacillati</taxon>
        <taxon>Actinomycetota</taxon>
        <taxon>Actinomycetes</taxon>
        <taxon>Micrococcales</taxon>
        <taxon>Microbacteriaceae</taxon>
        <taxon>Agreia</taxon>
    </lineage>
</organism>
<feature type="compositionally biased region" description="Low complexity" evidence="5">
    <location>
        <begin position="66"/>
        <end position="77"/>
    </location>
</feature>
<feature type="region of interest" description="Disordered" evidence="5">
    <location>
        <begin position="66"/>
        <end position="87"/>
    </location>
</feature>
<dbReference type="InterPro" id="IPR000064">
    <property type="entry name" value="NLP_P60_dom"/>
</dbReference>
<dbReference type="PANTHER" id="PTHR47053">
    <property type="entry name" value="MUREIN DD-ENDOPEPTIDASE MEPH-RELATED"/>
    <property type="match status" value="1"/>
</dbReference>
<keyword evidence="6" id="KW-0812">Transmembrane</keyword>
<dbReference type="AlphaFoldDB" id="A0A1X7JWD0"/>
<keyword evidence="4" id="KW-0788">Thiol protease</keyword>
<comment type="similarity">
    <text evidence="1">Belongs to the peptidase C40 family.</text>
</comment>
<evidence type="ECO:0000313" key="8">
    <source>
        <dbReference type="EMBL" id="SMG32029.1"/>
    </source>
</evidence>
<protein>
    <submittedName>
        <fullName evidence="8">Cell wall-associated hydrolase, NlpC family</fullName>
    </submittedName>
</protein>
<dbReference type="STRING" id="150121.SAMN06296010_1878"/>
<sequence length="311" mass="31842">MTEFRESLDAPNGQLAPNNSIDRAAGANSTAATTGSERDLESDIVPAVPRPIAVVTRSVSPAIAAPRASAPVAKAAPTAPPRRFKKPTKRNVAGGVVMAFAVGLIATMALPAYAFGNGNAAFDAKNSTDLAGGVQSITVDDATAALAVSRDAYTAPTSAELQAARDAAAAAVAATEASTASASNTPTAGTFAVNPPSGSYSGQAVVDYAQQFVGVVPYSAGATPEAGFGCDGLTQYVFGQFGIYLPRIVGNQAAMGIRVSPEDAQPGDLVVWPMYHIGIYDGAGGVIDSPDWGRMVEHRALWGSYYFVRIV</sequence>
<evidence type="ECO:0000256" key="3">
    <source>
        <dbReference type="ARBA" id="ARBA00022801"/>
    </source>
</evidence>
<dbReference type="InterPro" id="IPR051202">
    <property type="entry name" value="Peptidase_C40"/>
</dbReference>
<keyword evidence="6" id="KW-0472">Membrane</keyword>
<dbReference type="InterPro" id="IPR038765">
    <property type="entry name" value="Papain-like_cys_pep_sf"/>
</dbReference>
<dbReference type="RefSeq" id="WP_176223314.1">
    <property type="nucleotide sequence ID" value="NZ_FXAY01000002.1"/>
</dbReference>
<keyword evidence="3 8" id="KW-0378">Hydrolase</keyword>
<dbReference type="Proteomes" id="UP000193244">
    <property type="component" value="Unassembled WGS sequence"/>
</dbReference>
<name>A0A1X7JWD0_9MICO</name>
<dbReference type="PROSITE" id="PS51935">
    <property type="entry name" value="NLPC_P60"/>
    <property type="match status" value="1"/>
</dbReference>
<feature type="region of interest" description="Disordered" evidence="5">
    <location>
        <begin position="1"/>
        <end position="43"/>
    </location>
</feature>
<dbReference type="SUPFAM" id="SSF54001">
    <property type="entry name" value="Cysteine proteinases"/>
    <property type="match status" value="1"/>
</dbReference>
<dbReference type="Pfam" id="PF00877">
    <property type="entry name" value="NLPC_P60"/>
    <property type="match status" value="1"/>
</dbReference>
<reference evidence="9" key="1">
    <citation type="submission" date="2017-04" db="EMBL/GenBank/DDBJ databases">
        <authorList>
            <person name="Varghese N."/>
            <person name="Submissions S."/>
        </authorList>
    </citation>
    <scope>NUCLEOTIDE SEQUENCE [LARGE SCALE GENOMIC DNA]</scope>
    <source>
        <strain evidence="9">VKM Ac-2510</strain>
    </source>
</reference>
<feature type="compositionally biased region" description="Low complexity" evidence="5">
    <location>
        <begin position="24"/>
        <end position="35"/>
    </location>
</feature>